<dbReference type="Proteomes" id="UP000198785">
    <property type="component" value="Unassembled WGS sequence"/>
</dbReference>
<reference evidence="1 2" key="1">
    <citation type="submission" date="2016-10" db="EMBL/GenBank/DDBJ databases">
        <authorList>
            <person name="de Groot N.N."/>
        </authorList>
    </citation>
    <scope>NUCLEOTIDE SEQUENCE [LARGE SCALE GENOMIC DNA]</scope>
    <source>
        <strain evidence="1 2">DSM 22789</strain>
    </source>
</reference>
<evidence type="ECO:0000313" key="2">
    <source>
        <dbReference type="Proteomes" id="UP000198785"/>
    </source>
</evidence>
<protein>
    <submittedName>
        <fullName evidence="1">Uncharacterized protein</fullName>
    </submittedName>
</protein>
<dbReference type="EMBL" id="FOZZ01000005">
    <property type="protein sequence ID" value="SFS79285.1"/>
    <property type="molecule type" value="Genomic_DNA"/>
</dbReference>
<dbReference type="AlphaFoldDB" id="A0A1I6SQK6"/>
<gene>
    <name evidence="1" type="ORF">SAMN05660206_10536</name>
</gene>
<evidence type="ECO:0000313" key="1">
    <source>
        <dbReference type="EMBL" id="SFS79285.1"/>
    </source>
</evidence>
<proteinExistence type="predicted"/>
<sequence length="31" mass="3624">MIKCILLDDELPMLSYLQALCRELNDTEIVK</sequence>
<organism evidence="1 2">
    <name type="scientific">Sphingobacterium wenxiniae</name>
    <dbReference type="NCBI Taxonomy" id="683125"/>
    <lineage>
        <taxon>Bacteria</taxon>
        <taxon>Pseudomonadati</taxon>
        <taxon>Bacteroidota</taxon>
        <taxon>Sphingobacteriia</taxon>
        <taxon>Sphingobacteriales</taxon>
        <taxon>Sphingobacteriaceae</taxon>
        <taxon>Sphingobacterium</taxon>
    </lineage>
</organism>
<dbReference type="STRING" id="683125.SAMN05660206_10536"/>
<name>A0A1I6SQK6_9SPHI</name>
<keyword evidence="2" id="KW-1185">Reference proteome</keyword>
<accession>A0A1I6SQK6</accession>